<dbReference type="AlphaFoldDB" id="A0A1X6XE26"/>
<gene>
    <name evidence="4" type="ORF">FM105_07030</name>
</gene>
<organism evidence="4 5">
    <name type="scientific">Brevibacterium yomogidense</name>
    <dbReference type="NCBI Taxonomy" id="946573"/>
    <lineage>
        <taxon>Bacteria</taxon>
        <taxon>Bacillati</taxon>
        <taxon>Actinomycetota</taxon>
        <taxon>Actinomycetes</taxon>
        <taxon>Micrococcales</taxon>
        <taxon>Brevibacteriaceae</taxon>
        <taxon>Brevibacterium</taxon>
    </lineage>
</organism>
<protein>
    <submittedName>
        <fullName evidence="4">Molybdopterin-guanine dinucleotide biosynthesis protein MobA</fullName>
    </submittedName>
</protein>
<dbReference type="PANTHER" id="PTHR19136:SF81">
    <property type="entry name" value="MOLYBDENUM COFACTOR GUANYLYLTRANSFERASE"/>
    <property type="match status" value="1"/>
</dbReference>
<dbReference type="GO" id="GO:0016779">
    <property type="term" value="F:nucleotidyltransferase activity"/>
    <property type="evidence" value="ECO:0007669"/>
    <property type="project" value="TreeGrafter"/>
</dbReference>
<keyword evidence="1" id="KW-0808">Transferase</keyword>
<dbReference type="EMBL" id="FWFF01000012">
    <property type="protein sequence ID" value="SLM97409.1"/>
    <property type="molecule type" value="Genomic_DNA"/>
</dbReference>
<dbReference type="InterPro" id="IPR029044">
    <property type="entry name" value="Nucleotide-diphossugar_trans"/>
</dbReference>
<dbReference type="Pfam" id="PF12804">
    <property type="entry name" value="NTP_transf_3"/>
    <property type="match status" value="1"/>
</dbReference>
<sequence length="195" mass="20076">MILTGGRSRRFGGVHKPGVAVSGSPVLTRVLASVRAFDPTAEVWVAGPLDGLDDAGRATVRSVVESPRFGGPLAGIAAALAGMAPGESTILLLAGDVPYLDPADLDRLVAASSRAGRAVGGEDASGRFQPLFAAWPEGLLRGRLHDIGHAAGKPVRLLWEGVASIRVPVSAASTDDLDTPDDYRRITGSAPPPPF</sequence>
<dbReference type="SUPFAM" id="SSF53448">
    <property type="entry name" value="Nucleotide-diphospho-sugar transferases"/>
    <property type="match status" value="1"/>
</dbReference>
<proteinExistence type="predicted"/>
<feature type="region of interest" description="Disordered" evidence="2">
    <location>
        <begin position="173"/>
        <end position="195"/>
    </location>
</feature>
<name>A0A1X6XE26_9MICO</name>
<keyword evidence="5" id="KW-1185">Reference proteome</keyword>
<evidence type="ECO:0000256" key="2">
    <source>
        <dbReference type="SAM" id="MobiDB-lite"/>
    </source>
</evidence>
<dbReference type="Proteomes" id="UP000196581">
    <property type="component" value="Unassembled WGS sequence"/>
</dbReference>
<dbReference type="PANTHER" id="PTHR19136">
    <property type="entry name" value="MOLYBDENUM COFACTOR GUANYLYLTRANSFERASE"/>
    <property type="match status" value="1"/>
</dbReference>
<reference evidence="5" key="1">
    <citation type="submission" date="2017-02" db="EMBL/GenBank/DDBJ databases">
        <authorList>
            <person name="Dridi B."/>
        </authorList>
    </citation>
    <scope>NUCLEOTIDE SEQUENCE [LARGE SCALE GENOMIC DNA]</scope>
    <source>
        <strain evidence="5">B Co 03.10</strain>
    </source>
</reference>
<evidence type="ECO:0000313" key="5">
    <source>
        <dbReference type="Proteomes" id="UP000196581"/>
    </source>
</evidence>
<accession>A0A1X6XE26</accession>
<evidence type="ECO:0000259" key="3">
    <source>
        <dbReference type="Pfam" id="PF12804"/>
    </source>
</evidence>
<feature type="domain" description="MobA-like NTP transferase" evidence="3">
    <location>
        <begin position="2"/>
        <end position="140"/>
    </location>
</feature>
<evidence type="ECO:0000256" key="1">
    <source>
        <dbReference type="ARBA" id="ARBA00022679"/>
    </source>
</evidence>
<dbReference type="Gene3D" id="3.90.550.10">
    <property type="entry name" value="Spore Coat Polysaccharide Biosynthesis Protein SpsA, Chain A"/>
    <property type="match status" value="1"/>
</dbReference>
<evidence type="ECO:0000313" key="4">
    <source>
        <dbReference type="EMBL" id="SLM97409.1"/>
    </source>
</evidence>
<dbReference type="InterPro" id="IPR025877">
    <property type="entry name" value="MobA-like_NTP_Trfase"/>
</dbReference>